<dbReference type="SUPFAM" id="SSF55729">
    <property type="entry name" value="Acyl-CoA N-acyltransferases (Nat)"/>
    <property type="match status" value="1"/>
</dbReference>
<dbReference type="Gene3D" id="3.40.630.30">
    <property type="match status" value="1"/>
</dbReference>
<organism evidence="2 3">
    <name type="scientific">Oceanobacillus chungangensis</name>
    <dbReference type="NCBI Taxonomy" id="1229152"/>
    <lineage>
        <taxon>Bacteria</taxon>
        <taxon>Bacillati</taxon>
        <taxon>Bacillota</taxon>
        <taxon>Bacilli</taxon>
        <taxon>Bacillales</taxon>
        <taxon>Bacillaceae</taxon>
        <taxon>Oceanobacillus</taxon>
    </lineage>
</organism>
<evidence type="ECO:0000313" key="2">
    <source>
        <dbReference type="EMBL" id="RDW16198.1"/>
    </source>
</evidence>
<dbReference type="OrthoDB" id="2213517at2"/>
<gene>
    <name evidence="2" type="ORF">CWR45_15080</name>
</gene>
<sequence>MKTITFADIHIIGDVITEKELYKQIHYPELLNRYDSNFIQFKRMPSLEEFIGAANYLRAFHLERGQKHVKFYLPANEKPSKELLDYLKEKSYEAGFLELYAIDPEAFPSVDVNPDIDIQTVKADNFSTYLELQYQADLQFGKEYAKQKINLYKRHFNDPTMMQIIAYYQGEPAGSVDVIIADETAEIDGLSVKEVFQKKGIGTRLQQFVMNKFANKTIILVADGEDTPREMYRRQNYHYVGFQYEIQKIDHV</sequence>
<dbReference type="GO" id="GO:0016747">
    <property type="term" value="F:acyltransferase activity, transferring groups other than amino-acyl groups"/>
    <property type="evidence" value="ECO:0007669"/>
    <property type="project" value="InterPro"/>
</dbReference>
<dbReference type="AlphaFoldDB" id="A0A3D8PLT5"/>
<dbReference type="Proteomes" id="UP000256520">
    <property type="component" value="Unassembled WGS sequence"/>
</dbReference>
<comment type="caution">
    <text evidence="2">The sequence shown here is derived from an EMBL/GenBank/DDBJ whole genome shotgun (WGS) entry which is preliminary data.</text>
</comment>
<keyword evidence="3" id="KW-1185">Reference proteome</keyword>
<dbReference type="InterPro" id="IPR040549">
    <property type="entry name" value="DUF5613"/>
</dbReference>
<dbReference type="Pfam" id="PF00583">
    <property type="entry name" value="Acetyltransf_1"/>
    <property type="match status" value="1"/>
</dbReference>
<dbReference type="RefSeq" id="WP_115750701.1">
    <property type="nucleotide sequence ID" value="NZ_PIOD01000020.1"/>
</dbReference>
<feature type="domain" description="N-acetyltransferase" evidence="1">
    <location>
        <begin position="116"/>
        <end position="252"/>
    </location>
</feature>
<evidence type="ECO:0000259" key="1">
    <source>
        <dbReference type="PROSITE" id="PS51186"/>
    </source>
</evidence>
<evidence type="ECO:0000313" key="3">
    <source>
        <dbReference type="Proteomes" id="UP000256520"/>
    </source>
</evidence>
<proteinExistence type="predicted"/>
<reference evidence="3" key="1">
    <citation type="submission" date="2017-11" db="EMBL/GenBank/DDBJ databases">
        <authorList>
            <person name="Zhu W."/>
        </authorList>
    </citation>
    <scope>NUCLEOTIDE SEQUENCE [LARGE SCALE GENOMIC DNA]</scope>
    <source>
        <strain evidence="3">CAU 1051</strain>
    </source>
</reference>
<dbReference type="Pfam" id="PF18467">
    <property type="entry name" value="DUF5613"/>
    <property type="match status" value="1"/>
</dbReference>
<dbReference type="InterPro" id="IPR000182">
    <property type="entry name" value="GNAT_dom"/>
</dbReference>
<dbReference type="PROSITE" id="PS51186">
    <property type="entry name" value="GNAT"/>
    <property type="match status" value="1"/>
</dbReference>
<dbReference type="EMBL" id="PIOD01000020">
    <property type="protein sequence ID" value="RDW16198.1"/>
    <property type="molecule type" value="Genomic_DNA"/>
</dbReference>
<dbReference type="CDD" id="cd04301">
    <property type="entry name" value="NAT_SF"/>
    <property type="match status" value="1"/>
</dbReference>
<keyword evidence="2" id="KW-0808">Transferase</keyword>
<name>A0A3D8PLT5_9BACI</name>
<protein>
    <submittedName>
        <fullName evidence="2">GNAT family N-acetyltransferase</fullName>
    </submittedName>
</protein>
<dbReference type="InterPro" id="IPR016181">
    <property type="entry name" value="Acyl_CoA_acyltransferase"/>
</dbReference>
<accession>A0A3D8PLT5</accession>